<keyword evidence="3" id="KW-1185">Reference proteome</keyword>
<feature type="region of interest" description="Disordered" evidence="1">
    <location>
        <begin position="1"/>
        <end position="73"/>
    </location>
</feature>
<accession>A0A9X8D385</accession>
<proteinExistence type="predicted"/>
<comment type="caution">
    <text evidence="2">The sequence shown here is derived from an EMBL/GenBank/DDBJ whole genome shotgun (WGS) entry which is preliminary data.</text>
</comment>
<dbReference type="OrthoDB" id="9115433at2"/>
<protein>
    <submittedName>
        <fullName evidence="2">Uncharacterized protein</fullName>
    </submittedName>
</protein>
<dbReference type="AlphaFoldDB" id="A0A9X8D385"/>
<evidence type="ECO:0000313" key="3">
    <source>
        <dbReference type="Proteomes" id="UP000265619"/>
    </source>
</evidence>
<name>A0A9X8D385_9BURK</name>
<dbReference type="EMBL" id="QXMN01000022">
    <property type="protein sequence ID" value="RIX77936.1"/>
    <property type="molecule type" value="Genomic_DNA"/>
</dbReference>
<organism evidence="2 3">
    <name type="scientific">Acidovorax cavernicola</name>
    <dbReference type="NCBI Taxonomy" id="1675792"/>
    <lineage>
        <taxon>Bacteria</taxon>
        <taxon>Pseudomonadati</taxon>
        <taxon>Pseudomonadota</taxon>
        <taxon>Betaproteobacteria</taxon>
        <taxon>Burkholderiales</taxon>
        <taxon>Comamonadaceae</taxon>
        <taxon>Acidovorax</taxon>
    </lineage>
</organism>
<gene>
    <name evidence="2" type="ORF">D3H34_17855</name>
</gene>
<evidence type="ECO:0000313" key="2">
    <source>
        <dbReference type="EMBL" id="RIX77936.1"/>
    </source>
</evidence>
<sequence length="73" mass="7973">MRAPQVARSAAKGRRQQGRLSFAYFSLAKQRKVGRPPGRDPAPESKPTQPSIFPNRDSRSRLGANAPADSRIG</sequence>
<dbReference type="Proteomes" id="UP000265619">
    <property type="component" value="Unassembled WGS sequence"/>
</dbReference>
<reference evidence="2 3" key="1">
    <citation type="submission" date="2018-09" db="EMBL/GenBank/DDBJ databases">
        <title>Acidovorax cavernicola nov. sp. isolated from Gruta de las Maravillas (Aracena, Spain).</title>
        <authorList>
            <person name="Jurado V."/>
            <person name="Gutierrez-Patricio S."/>
            <person name="Gonzalez-Pimentel J.L."/>
            <person name="Miller A.Z."/>
            <person name="Laiz L."/>
            <person name="Saiz-Jimenez C."/>
        </authorList>
    </citation>
    <scope>NUCLEOTIDE SEQUENCE [LARGE SCALE GENOMIC DNA]</scope>
    <source>
        <strain evidence="2 3">1011MAR4D40.2</strain>
    </source>
</reference>
<evidence type="ECO:0000256" key="1">
    <source>
        <dbReference type="SAM" id="MobiDB-lite"/>
    </source>
</evidence>